<gene>
    <name evidence="1" type="ORF">H9945_08965</name>
</gene>
<dbReference type="EMBL" id="DWYG01000151">
    <property type="protein sequence ID" value="HJB42614.1"/>
    <property type="molecule type" value="Genomic_DNA"/>
</dbReference>
<proteinExistence type="predicted"/>
<dbReference type="PANTHER" id="PTHR46145:SF4">
    <property type="entry name" value="HEPARANASE"/>
    <property type="match status" value="1"/>
</dbReference>
<evidence type="ECO:0000313" key="2">
    <source>
        <dbReference type="Proteomes" id="UP000886803"/>
    </source>
</evidence>
<dbReference type="SUPFAM" id="SSF51445">
    <property type="entry name" value="(Trans)glycosidases"/>
    <property type="match status" value="1"/>
</dbReference>
<organism evidence="1 2">
    <name type="scientific">Candidatus Gemmiger avicola</name>
    <dbReference type="NCBI Taxonomy" id="2838605"/>
    <lineage>
        <taxon>Bacteria</taxon>
        <taxon>Bacillati</taxon>
        <taxon>Bacillota</taxon>
        <taxon>Clostridia</taxon>
        <taxon>Eubacteriales</taxon>
        <taxon>Gemmiger</taxon>
    </lineage>
</organism>
<sequence>MSQTVKLTLGSLPMLREVDERLMSYNVEMAEITGGTFWKEYTPGQIAGTEPFPPIENLMRDMPKLMQVFPPIDLYNVKLRALTRALGPAWVRVSGTWATKTYYDFDGTGVTPEGYQNRLTREQWIGVLDFCKAVGAKLLISVANCNGLHKAEEPWNPSEAEKIFRLSEEYGVPIDAAEFMNEPNMLGPSGGPDGYTAEQYARDQDAFFAWVRKNYPRCLCVGPCNTGNTGMGPKGDDAPVGRGMADLMGKIASCEDLMAGTTEKLDVYSYHYYNGCSERLASVVPASHWDVSKAMTEAYLEVAARNVRDNMPARDKFCPGGQMWVTESGDAGGGGDTWASTYLDVFRTLNELAEFATLTDGVIFHNTLASSDYGFLAREVYTPRPNYFAVMLWNRLMGTTVYDTGEPIREGARVFAHSRKDGQDGIVYMIINNSTTDATTVELPQDAVRYTLSADTLRSPVMKLNGRELVLDDGDMLPDLSGEAQPAGTLTLEPATITFLVV</sequence>
<dbReference type="PANTHER" id="PTHR46145">
    <property type="entry name" value="HEPARANASE"/>
    <property type="match status" value="1"/>
</dbReference>
<dbReference type="Gene3D" id="3.20.20.80">
    <property type="entry name" value="Glycosidases"/>
    <property type="match status" value="1"/>
</dbReference>
<dbReference type="Proteomes" id="UP000886803">
    <property type="component" value="Unassembled WGS sequence"/>
</dbReference>
<reference evidence="1" key="2">
    <citation type="submission" date="2021-04" db="EMBL/GenBank/DDBJ databases">
        <authorList>
            <person name="Gilroy R."/>
        </authorList>
    </citation>
    <scope>NUCLEOTIDE SEQUENCE</scope>
    <source>
        <strain evidence="1">ChiBcec8-13705</strain>
    </source>
</reference>
<accession>A0A9D2M8M4</accession>
<evidence type="ECO:0000313" key="1">
    <source>
        <dbReference type="EMBL" id="HJB42614.1"/>
    </source>
</evidence>
<dbReference type="AlphaFoldDB" id="A0A9D2M8M4"/>
<protein>
    <submittedName>
        <fullName evidence="1">Beta-glucuronidase</fullName>
    </submittedName>
</protein>
<reference evidence="1" key="1">
    <citation type="journal article" date="2021" name="PeerJ">
        <title>Extensive microbial diversity within the chicken gut microbiome revealed by metagenomics and culture.</title>
        <authorList>
            <person name="Gilroy R."/>
            <person name="Ravi A."/>
            <person name="Getino M."/>
            <person name="Pursley I."/>
            <person name="Horton D.L."/>
            <person name="Alikhan N.F."/>
            <person name="Baker D."/>
            <person name="Gharbi K."/>
            <person name="Hall N."/>
            <person name="Watson M."/>
            <person name="Adriaenssens E.M."/>
            <person name="Foster-Nyarko E."/>
            <person name="Jarju S."/>
            <person name="Secka A."/>
            <person name="Antonio M."/>
            <person name="Oren A."/>
            <person name="Chaudhuri R.R."/>
            <person name="La Ragione R."/>
            <person name="Hildebrand F."/>
            <person name="Pallen M.J."/>
        </authorList>
    </citation>
    <scope>NUCLEOTIDE SEQUENCE</scope>
    <source>
        <strain evidence="1">ChiBcec8-13705</strain>
    </source>
</reference>
<comment type="caution">
    <text evidence="1">The sequence shown here is derived from an EMBL/GenBank/DDBJ whole genome shotgun (WGS) entry which is preliminary data.</text>
</comment>
<dbReference type="InterPro" id="IPR017853">
    <property type="entry name" value="GH"/>
</dbReference>
<name>A0A9D2M8M4_9FIRM</name>